<reference evidence="4 5" key="2">
    <citation type="journal article" date="2022" name="Mar. Drugs">
        <title>Bioassay-Guided Fractionation Leads to the Detection of Cholic Acid Generated by the Rare Thalassomonas sp.</title>
        <authorList>
            <person name="Pheiffer F."/>
            <person name="Schneider Y.K."/>
            <person name="Hansen E.H."/>
            <person name="Andersen J.H."/>
            <person name="Isaksson J."/>
            <person name="Busche T."/>
            <person name="R C."/>
            <person name="Kalinowski J."/>
            <person name="Zyl L.V."/>
            <person name="Trindade M."/>
        </authorList>
    </citation>
    <scope>NUCLEOTIDE SEQUENCE [LARGE SCALE GENOMIC DNA]</scope>
    <source>
        <strain evidence="4 5">XOM25</strain>
    </source>
</reference>
<sequence length="387" mass="43731">MDKVLFVIFSCSLLAACINESTIERVKRENLEILVNANGELESALVSLITPPSVSNMWQYKIKHLVEENTQVSQGQIVVSFDDQELSEHLIEKEADLERAKKVLKNQKLREAEVEEELTLQVAQMQMEYDKARRRAEIIDHSLSELDRKEAQIELAIAENELALTKEQWLYQQKSKALNIKQAQDKVSRLMSEVEELFNDIEKLKVKAPRDGMVVYKTNWKGEKPAVGETMQFGQRVMEIADLAQMQLIAQINEFDSGRVAVGQVVKVYLGSTQELIIYGRVQSLGKVFRDRSYQDKRRVFDVVVDFDQTDDGIMRPGMTARVEVVTETLDNVLTMPRQAVKNVGGENIAIKSTSMANTDEVISVSHVLDTKVVIAKGLAAGDEVML</sequence>
<dbReference type="EMBL" id="CP059734">
    <property type="protein sequence ID" value="WDE08625.1"/>
    <property type="molecule type" value="Genomic_DNA"/>
</dbReference>
<reference evidence="4 5" key="1">
    <citation type="journal article" date="2015" name="Genome Announc.">
        <title>Draft Genome Sequences of Marine Isolates of Thalassomonas viridans and Thalassomonas actiniarum.</title>
        <authorList>
            <person name="Olonade I."/>
            <person name="van Zyl L.J."/>
            <person name="Trindade M."/>
        </authorList>
    </citation>
    <scope>NUCLEOTIDE SEQUENCE [LARGE SCALE GENOMIC DNA]</scope>
    <source>
        <strain evidence="4 5">XOM25</strain>
    </source>
</reference>
<evidence type="ECO:0000256" key="3">
    <source>
        <dbReference type="SAM" id="Coils"/>
    </source>
</evidence>
<dbReference type="PANTHER" id="PTHR32347:SF23">
    <property type="entry name" value="BLL5650 PROTEIN"/>
    <property type="match status" value="1"/>
</dbReference>
<evidence type="ECO:0000313" key="4">
    <source>
        <dbReference type="EMBL" id="WDE08625.1"/>
    </source>
</evidence>
<evidence type="ECO:0000256" key="2">
    <source>
        <dbReference type="ARBA" id="ARBA00023054"/>
    </source>
</evidence>
<dbReference type="RefSeq" id="WP_044840658.1">
    <property type="nucleotide sequence ID" value="NZ_CP059734.1"/>
</dbReference>
<comment type="subcellular location">
    <subcellularLocation>
        <location evidence="1">Cell envelope</location>
    </subcellularLocation>
</comment>
<keyword evidence="5" id="KW-1185">Reference proteome</keyword>
<feature type="coiled-coil region" evidence="3">
    <location>
        <begin position="87"/>
        <end position="207"/>
    </location>
</feature>
<organism evidence="4 5">
    <name type="scientific">Thalassomonas viridans</name>
    <dbReference type="NCBI Taxonomy" id="137584"/>
    <lineage>
        <taxon>Bacteria</taxon>
        <taxon>Pseudomonadati</taxon>
        <taxon>Pseudomonadota</taxon>
        <taxon>Gammaproteobacteria</taxon>
        <taxon>Alteromonadales</taxon>
        <taxon>Colwelliaceae</taxon>
        <taxon>Thalassomonas</taxon>
    </lineage>
</organism>
<dbReference type="KEGG" id="tvd:SG34_032415"/>
<proteinExistence type="predicted"/>
<dbReference type="PROSITE" id="PS51257">
    <property type="entry name" value="PROKAR_LIPOPROTEIN"/>
    <property type="match status" value="1"/>
</dbReference>
<dbReference type="InterPro" id="IPR050465">
    <property type="entry name" value="UPF0194_transport"/>
</dbReference>
<keyword evidence="2 3" id="KW-0175">Coiled coil</keyword>
<dbReference type="GO" id="GO:0030313">
    <property type="term" value="C:cell envelope"/>
    <property type="evidence" value="ECO:0007669"/>
    <property type="project" value="UniProtKB-SubCell"/>
</dbReference>
<evidence type="ECO:0000313" key="5">
    <source>
        <dbReference type="Proteomes" id="UP000032352"/>
    </source>
</evidence>
<protein>
    <submittedName>
        <fullName evidence="4">HlyD family efflux transporter periplasmic adaptor subunit</fullName>
    </submittedName>
</protein>
<dbReference type="Gene3D" id="2.40.30.170">
    <property type="match status" value="1"/>
</dbReference>
<gene>
    <name evidence="4" type="ORF">SG34_032415</name>
</gene>
<dbReference type="AlphaFoldDB" id="A0AAF0CDI6"/>
<evidence type="ECO:0000256" key="1">
    <source>
        <dbReference type="ARBA" id="ARBA00004196"/>
    </source>
</evidence>
<accession>A0AAF0CDI6</accession>
<dbReference type="Proteomes" id="UP000032352">
    <property type="component" value="Chromosome pTvir"/>
</dbReference>
<dbReference type="PANTHER" id="PTHR32347">
    <property type="entry name" value="EFFLUX SYSTEM COMPONENT YKNX-RELATED"/>
    <property type="match status" value="1"/>
</dbReference>
<name>A0AAF0CDI6_9GAMM</name>